<sequence length="146" mass="15286">MLINSPACLAMTATCSGSLLPSMVENTAARIPCIGDELSTLSIPSLGAPPPPRKAVKIFNPMDSTLAQGEVVAPVVIVSDSILLSDLLGAVTTCSPGPGLNNSCITTPSMLPHEKFISVNELVAKSSRTFLSSRRVNFFSTILCPR</sequence>
<dbReference type="EMBL" id="HBUF01387577">
    <property type="protein sequence ID" value="CAG6732682.1"/>
    <property type="molecule type" value="Transcribed_RNA"/>
</dbReference>
<dbReference type="EMBL" id="HBUF01043164">
    <property type="protein sequence ID" value="CAG6618678.1"/>
    <property type="molecule type" value="Transcribed_RNA"/>
</dbReference>
<protein>
    <submittedName>
        <fullName evidence="1">Uncharacterized protein</fullName>
    </submittedName>
</protein>
<dbReference type="AlphaFoldDB" id="A0A8D8M660"/>
<organism evidence="1">
    <name type="scientific">Cacopsylla melanoneura</name>
    <dbReference type="NCBI Taxonomy" id="428564"/>
    <lineage>
        <taxon>Eukaryota</taxon>
        <taxon>Metazoa</taxon>
        <taxon>Ecdysozoa</taxon>
        <taxon>Arthropoda</taxon>
        <taxon>Hexapoda</taxon>
        <taxon>Insecta</taxon>
        <taxon>Pterygota</taxon>
        <taxon>Neoptera</taxon>
        <taxon>Paraneoptera</taxon>
        <taxon>Hemiptera</taxon>
        <taxon>Sternorrhyncha</taxon>
        <taxon>Psylloidea</taxon>
        <taxon>Psyllidae</taxon>
        <taxon>Psyllinae</taxon>
        <taxon>Cacopsylla</taxon>
    </lineage>
</organism>
<evidence type="ECO:0000313" key="1">
    <source>
        <dbReference type="EMBL" id="CAG6618678.1"/>
    </source>
</evidence>
<proteinExistence type="predicted"/>
<name>A0A8D8M660_9HEMI</name>
<reference evidence="1" key="1">
    <citation type="submission" date="2021-05" db="EMBL/GenBank/DDBJ databases">
        <authorList>
            <person name="Alioto T."/>
            <person name="Alioto T."/>
            <person name="Gomez Garrido J."/>
        </authorList>
    </citation>
    <scope>NUCLEOTIDE SEQUENCE</scope>
</reference>
<accession>A0A8D8M660</accession>